<reference evidence="2 3" key="1">
    <citation type="submission" date="2018-06" db="EMBL/GenBank/DDBJ databases">
        <authorList>
            <consortium name="Pathogen Informatics"/>
            <person name="Doyle S."/>
        </authorList>
    </citation>
    <scope>NUCLEOTIDE SEQUENCE [LARGE SCALE GENOMIC DNA]</scope>
    <source>
        <strain evidence="2 3">NCTC11694</strain>
    </source>
</reference>
<comment type="caution">
    <text evidence="2">The sequence shown here is derived from an EMBL/GenBank/DDBJ whole genome shotgun (WGS) entry which is preliminary data.</text>
</comment>
<name>A0A7H4LS46_9ENTR</name>
<evidence type="ECO:0000259" key="1">
    <source>
        <dbReference type="Pfam" id="PF13643"/>
    </source>
</evidence>
<accession>A0A7H4LS46</accession>
<dbReference type="Proteomes" id="UP000255050">
    <property type="component" value="Unassembled WGS sequence"/>
</dbReference>
<sequence length="222" mass="25737">MSEIIKKLYCNSCSCETRHSVLFYKKKTDVEEGEENELLWYGEDNYYFSECKGCENITLYIESTYSGMGDDFVTTQFPPKIIRKEPKWLQQIDGKFIVIEPSAKIELFREIYIALKNNMPRLAIMGVRALLELVMIEKIGDQGSFIKNLRKLKEEGYISGYQYDAIEKVIDAGHASMHRGYKASNSEIFSIMDITENIIESIYINKLNLKKINPTPRVKKPK</sequence>
<evidence type="ECO:0000313" key="2">
    <source>
        <dbReference type="EMBL" id="STR38972.1"/>
    </source>
</evidence>
<dbReference type="InterPro" id="IPR025285">
    <property type="entry name" value="DUF4145"/>
</dbReference>
<evidence type="ECO:0000313" key="3">
    <source>
        <dbReference type="Proteomes" id="UP000255050"/>
    </source>
</evidence>
<gene>
    <name evidence="2" type="ORF">NCTC11694_00109</name>
</gene>
<proteinExistence type="predicted"/>
<dbReference type="AlphaFoldDB" id="A0A7H4LS46"/>
<organism evidence="2 3">
    <name type="scientific">Klebsiella michiganensis</name>
    <dbReference type="NCBI Taxonomy" id="1134687"/>
    <lineage>
        <taxon>Bacteria</taxon>
        <taxon>Pseudomonadati</taxon>
        <taxon>Pseudomonadota</taxon>
        <taxon>Gammaproteobacteria</taxon>
        <taxon>Enterobacterales</taxon>
        <taxon>Enterobacteriaceae</taxon>
        <taxon>Klebsiella/Raoultella group</taxon>
        <taxon>Klebsiella</taxon>
    </lineage>
</organism>
<protein>
    <recommendedName>
        <fullName evidence="1">DUF4145 domain-containing protein</fullName>
    </recommendedName>
</protein>
<dbReference type="Pfam" id="PF13643">
    <property type="entry name" value="DUF4145"/>
    <property type="match status" value="1"/>
</dbReference>
<dbReference type="EMBL" id="UGJR01000002">
    <property type="protein sequence ID" value="STR38972.1"/>
    <property type="molecule type" value="Genomic_DNA"/>
</dbReference>
<feature type="domain" description="DUF4145" evidence="1">
    <location>
        <begin position="110"/>
        <end position="196"/>
    </location>
</feature>